<dbReference type="Pfam" id="PF06808">
    <property type="entry name" value="DctM"/>
    <property type="match status" value="1"/>
</dbReference>
<comment type="function">
    <text evidence="7">Part of the tripartite ATP-independent periplasmic (TRAP) transport system.</text>
</comment>
<evidence type="ECO:0000256" key="2">
    <source>
        <dbReference type="ARBA" id="ARBA00022475"/>
    </source>
</evidence>
<feature type="transmembrane region" description="Helical" evidence="7">
    <location>
        <begin position="285"/>
        <end position="307"/>
    </location>
</feature>
<dbReference type="AlphaFoldDB" id="A0A1L3SQD8"/>
<name>A0A1L3SQD8_9HYPH</name>
<dbReference type="RefSeq" id="WP_072603392.1">
    <property type="nucleotide sequence ID" value="NZ_CP018171.1"/>
</dbReference>
<feature type="transmembrane region" description="Helical" evidence="7">
    <location>
        <begin position="244"/>
        <end position="264"/>
    </location>
</feature>
<dbReference type="KEGG" id="meso:BSQ44_09495"/>
<dbReference type="Proteomes" id="UP000182840">
    <property type="component" value="Chromosome"/>
</dbReference>
<evidence type="ECO:0000313" key="9">
    <source>
        <dbReference type="EMBL" id="APH71580.1"/>
    </source>
</evidence>
<feature type="transmembrane region" description="Helical" evidence="7">
    <location>
        <begin position="220"/>
        <end position="238"/>
    </location>
</feature>
<evidence type="ECO:0000256" key="6">
    <source>
        <dbReference type="ARBA" id="ARBA00023136"/>
    </source>
</evidence>
<keyword evidence="5 7" id="KW-1133">Transmembrane helix</keyword>
<dbReference type="InterPro" id="IPR010656">
    <property type="entry name" value="DctM"/>
</dbReference>
<dbReference type="NCBIfam" id="TIGR00786">
    <property type="entry name" value="dctM"/>
    <property type="match status" value="1"/>
</dbReference>
<dbReference type="EMBL" id="CP018171">
    <property type="protein sequence ID" value="APH71580.1"/>
    <property type="molecule type" value="Genomic_DNA"/>
</dbReference>
<feature type="transmembrane region" description="Helical" evidence="7">
    <location>
        <begin position="137"/>
        <end position="157"/>
    </location>
</feature>
<comment type="similarity">
    <text evidence="7">Belongs to the TRAP transporter large permease family.</text>
</comment>
<dbReference type="STRING" id="1670800.BSQ44_09495"/>
<proteinExistence type="inferred from homology"/>
<dbReference type="GO" id="GO:0005886">
    <property type="term" value="C:plasma membrane"/>
    <property type="evidence" value="ECO:0007669"/>
    <property type="project" value="UniProtKB-SubCell"/>
</dbReference>
<evidence type="ECO:0000256" key="1">
    <source>
        <dbReference type="ARBA" id="ARBA00004429"/>
    </source>
</evidence>
<evidence type="ECO:0000256" key="7">
    <source>
        <dbReference type="RuleBase" id="RU369079"/>
    </source>
</evidence>
<evidence type="ECO:0000259" key="8">
    <source>
        <dbReference type="Pfam" id="PF06808"/>
    </source>
</evidence>
<accession>A0A1L3SQD8</accession>
<keyword evidence="4 7" id="KW-0812">Transmembrane</keyword>
<gene>
    <name evidence="9" type="ORF">BSQ44_09495</name>
</gene>
<keyword evidence="10" id="KW-1185">Reference proteome</keyword>
<organism evidence="9 10">
    <name type="scientific">Aquibium oceanicum</name>
    <dbReference type="NCBI Taxonomy" id="1670800"/>
    <lineage>
        <taxon>Bacteria</taxon>
        <taxon>Pseudomonadati</taxon>
        <taxon>Pseudomonadota</taxon>
        <taxon>Alphaproteobacteria</taxon>
        <taxon>Hyphomicrobiales</taxon>
        <taxon>Phyllobacteriaceae</taxon>
        <taxon>Aquibium</taxon>
    </lineage>
</organism>
<comment type="subunit">
    <text evidence="7">The complex comprises the extracytoplasmic solute receptor protein and the two transmembrane proteins.</text>
</comment>
<dbReference type="InterPro" id="IPR004681">
    <property type="entry name" value="TRAP_DctM"/>
</dbReference>
<dbReference type="OrthoDB" id="8043430at2"/>
<dbReference type="PIRSF" id="PIRSF006066">
    <property type="entry name" value="HI0050"/>
    <property type="match status" value="1"/>
</dbReference>
<comment type="subcellular location">
    <subcellularLocation>
        <location evidence="1 7">Cell inner membrane</location>
        <topology evidence="1 7">Multi-pass membrane protein</topology>
    </subcellularLocation>
</comment>
<feature type="transmembrane region" description="Helical" evidence="7">
    <location>
        <begin position="351"/>
        <end position="374"/>
    </location>
</feature>
<keyword evidence="3 7" id="KW-0997">Cell inner membrane</keyword>
<keyword evidence="2" id="KW-1003">Cell membrane</keyword>
<evidence type="ECO:0000313" key="10">
    <source>
        <dbReference type="Proteomes" id="UP000182840"/>
    </source>
</evidence>
<dbReference type="PANTHER" id="PTHR33362">
    <property type="entry name" value="SIALIC ACID TRAP TRANSPORTER PERMEASE PROTEIN SIAT-RELATED"/>
    <property type="match status" value="1"/>
</dbReference>
<feature type="transmembrane region" description="Helical" evidence="7">
    <location>
        <begin position="177"/>
        <end position="200"/>
    </location>
</feature>
<evidence type="ECO:0000256" key="4">
    <source>
        <dbReference type="ARBA" id="ARBA00022692"/>
    </source>
</evidence>
<feature type="transmembrane region" description="Helical" evidence="7">
    <location>
        <begin position="100"/>
        <end position="125"/>
    </location>
</feature>
<protein>
    <recommendedName>
        <fullName evidence="7">TRAP transporter large permease protein</fullName>
    </recommendedName>
</protein>
<feature type="transmembrane region" description="Helical" evidence="7">
    <location>
        <begin position="61"/>
        <end position="80"/>
    </location>
</feature>
<feature type="transmembrane region" description="Helical" evidence="7">
    <location>
        <begin position="12"/>
        <end position="40"/>
    </location>
</feature>
<keyword evidence="7" id="KW-0813">Transport</keyword>
<sequence length="437" mass="46317">MSDPLSIAAGFTLVMLVLMILGVPVAIALATAGIAGLYLIGGEMLALGQLYSVSYSITANYAFAVLPTFLFMGNLAMASGMATELYTAADRWLGHLRGGLYLATISGATGFAAISGSPLVNATVFTRLSLPEMLRLGYSRSLSGACIASAGTLAALIPPSIGMVVYGILTEQSIGKLMIAGIVPGIITALGYCIMVWAMVRFNPKLAPADRPKASRAERWGALGNTWSILLLFLFIMTGIYGGYFSPSAAGAAGAFGALVIIALRRRLTMSMLGMTLMRSAETTAMLFIIVIGGMIYSRMLVLSGFVTGVVDFTEALQLSPTMLLIILGMIYVVLGCFMEGLSLQLVTIPFVYPIIVAAGIDPIFFGILVIIIIEIGAITPPVGLNLFATVGASEGMLRIEDIVRGILPFVLLNVAILITFIMFPDIVMWIPNNMRY</sequence>
<dbReference type="PANTHER" id="PTHR33362:SF5">
    <property type="entry name" value="C4-DICARBOXYLATE TRAP TRANSPORTER LARGE PERMEASE PROTEIN DCTM"/>
    <property type="match status" value="1"/>
</dbReference>
<keyword evidence="6 7" id="KW-0472">Membrane</keyword>
<feature type="transmembrane region" description="Helical" evidence="7">
    <location>
        <begin position="319"/>
        <end position="339"/>
    </location>
</feature>
<dbReference type="GO" id="GO:0022857">
    <property type="term" value="F:transmembrane transporter activity"/>
    <property type="evidence" value="ECO:0007669"/>
    <property type="project" value="UniProtKB-UniRule"/>
</dbReference>
<feature type="domain" description="TRAP C4-dicarboxylate transport system permease DctM subunit" evidence="8">
    <location>
        <begin position="13"/>
        <end position="426"/>
    </location>
</feature>
<evidence type="ECO:0000256" key="5">
    <source>
        <dbReference type="ARBA" id="ARBA00022989"/>
    </source>
</evidence>
<evidence type="ECO:0000256" key="3">
    <source>
        <dbReference type="ARBA" id="ARBA00022519"/>
    </source>
</evidence>
<feature type="transmembrane region" description="Helical" evidence="7">
    <location>
        <begin position="407"/>
        <end position="431"/>
    </location>
</feature>
<reference evidence="10" key="1">
    <citation type="submission" date="2016-11" db="EMBL/GenBank/DDBJ databases">
        <title>Mesorhizobium oceanicum sp. nov., isolated from deep seawater in South China Sea.</title>
        <authorList>
            <person name="Fu G.-Y."/>
        </authorList>
    </citation>
    <scope>NUCLEOTIDE SEQUENCE [LARGE SCALE GENOMIC DNA]</scope>
    <source>
        <strain evidence="10">B7</strain>
    </source>
</reference>